<dbReference type="InterPro" id="IPR051222">
    <property type="entry name" value="PPR/CCM1_RNA-binding"/>
</dbReference>
<name>A0A7S4V196_9STRA</name>
<feature type="region of interest" description="Disordered" evidence="3">
    <location>
        <begin position="240"/>
        <end position="276"/>
    </location>
</feature>
<feature type="domain" description="PROP1-like PPR" evidence="4">
    <location>
        <begin position="279"/>
        <end position="378"/>
    </location>
</feature>
<evidence type="ECO:0000313" key="5">
    <source>
        <dbReference type="EMBL" id="CAE4618498.1"/>
    </source>
</evidence>
<feature type="region of interest" description="Disordered" evidence="3">
    <location>
        <begin position="107"/>
        <end position="144"/>
    </location>
</feature>
<dbReference type="PANTHER" id="PTHR47942:SF63">
    <property type="entry name" value="PENTATRICOPEPTIDE REPEAT-CONTAINING PROTEIN"/>
    <property type="match status" value="1"/>
</dbReference>
<reference evidence="5" key="1">
    <citation type="submission" date="2021-01" db="EMBL/GenBank/DDBJ databases">
        <authorList>
            <person name="Corre E."/>
            <person name="Pelletier E."/>
            <person name="Niang G."/>
            <person name="Scheremetjew M."/>
            <person name="Finn R."/>
            <person name="Kale V."/>
            <person name="Holt S."/>
            <person name="Cochrane G."/>
            <person name="Meng A."/>
            <person name="Brown T."/>
            <person name="Cohen L."/>
        </authorList>
    </citation>
    <scope>NUCLEOTIDE SEQUENCE</scope>
    <source>
        <strain evidence="5">GSO104</strain>
    </source>
</reference>
<accession>A0A7S4V196</accession>
<feature type="repeat" description="PPR" evidence="2">
    <location>
        <begin position="303"/>
        <end position="337"/>
    </location>
</feature>
<evidence type="ECO:0000256" key="3">
    <source>
        <dbReference type="SAM" id="MobiDB-lite"/>
    </source>
</evidence>
<dbReference type="EMBL" id="HBNS01026460">
    <property type="protein sequence ID" value="CAE4618498.1"/>
    <property type="molecule type" value="Transcribed_RNA"/>
</dbReference>
<dbReference type="InterPro" id="IPR011990">
    <property type="entry name" value="TPR-like_helical_dom_sf"/>
</dbReference>
<sequence>MAVRLLDEMEASYTDDTTTSTLLLPPHVSKPNPDQVTYGTVMAACERSKQWKEVLRFAKKSLMIQKDLNLQMDGIALTSALHACQQLGYADEAIYYLDLMKRLSSSSSSSCNDDDYEHNGENEQKESHRNTRGRQRKGARKPLQGPDEVAYRLAISACARSREEGRYKDGIQLLNEMKKDWNLKPDVVAYTAAIAGCADAGEYQIALELLQRMKEEEVEPNVVTYSAVIGACATASAKAATRIQDDDDDDDTYLVDSSWDDENGNENTDNDDYDKNNEIQKPLQKALQLLSYMKSSQSNVTPNIVTYNAAIRACAEGQDLIGAFELVDELIACGLKPTIVTYGSLMTACERVGSVEAASNVFKRMRTQNDEEEEEEMQPNEIIYGAAISCCRKARQVSMFFQLVLSLLFFLSLHQFTIF</sequence>
<dbReference type="AlphaFoldDB" id="A0A7S4V196"/>
<feature type="repeat" description="PPR" evidence="2">
    <location>
        <begin position="338"/>
        <end position="372"/>
    </location>
</feature>
<dbReference type="NCBIfam" id="TIGR00756">
    <property type="entry name" value="PPR"/>
    <property type="match status" value="3"/>
</dbReference>
<evidence type="ECO:0000259" key="4">
    <source>
        <dbReference type="Pfam" id="PF17177"/>
    </source>
</evidence>
<evidence type="ECO:0000256" key="2">
    <source>
        <dbReference type="PROSITE-ProRule" id="PRU00708"/>
    </source>
</evidence>
<dbReference type="InterPro" id="IPR002885">
    <property type="entry name" value="PPR_rpt"/>
</dbReference>
<proteinExistence type="predicted"/>
<keyword evidence="1" id="KW-0677">Repeat</keyword>
<dbReference type="Gene3D" id="1.25.40.10">
    <property type="entry name" value="Tetratricopeptide repeat domain"/>
    <property type="match status" value="3"/>
</dbReference>
<feature type="compositionally biased region" description="Acidic residues" evidence="3">
    <location>
        <begin position="245"/>
        <end position="272"/>
    </location>
</feature>
<organism evidence="5">
    <name type="scientific">Ditylum brightwellii</name>
    <dbReference type="NCBI Taxonomy" id="49249"/>
    <lineage>
        <taxon>Eukaryota</taxon>
        <taxon>Sar</taxon>
        <taxon>Stramenopiles</taxon>
        <taxon>Ochrophyta</taxon>
        <taxon>Bacillariophyta</taxon>
        <taxon>Mediophyceae</taxon>
        <taxon>Lithodesmiophycidae</taxon>
        <taxon>Lithodesmiales</taxon>
        <taxon>Lithodesmiaceae</taxon>
        <taxon>Ditylum</taxon>
    </lineage>
</organism>
<dbReference type="PROSITE" id="PS51375">
    <property type="entry name" value="PPR"/>
    <property type="match status" value="3"/>
</dbReference>
<feature type="compositionally biased region" description="Basic and acidic residues" evidence="3">
    <location>
        <begin position="117"/>
        <end position="129"/>
    </location>
</feature>
<dbReference type="PANTHER" id="PTHR47942">
    <property type="entry name" value="TETRATRICOPEPTIDE REPEAT (TPR)-LIKE SUPERFAMILY PROTEIN-RELATED"/>
    <property type="match status" value="1"/>
</dbReference>
<dbReference type="Pfam" id="PF13812">
    <property type="entry name" value="PPR_3"/>
    <property type="match status" value="1"/>
</dbReference>
<feature type="repeat" description="PPR" evidence="2">
    <location>
        <begin position="186"/>
        <end position="220"/>
    </location>
</feature>
<dbReference type="Pfam" id="PF17177">
    <property type="entry name" value="PPR_long"/>
    <property type="match status" value="1"/>
</dbReference>
<dbReference type="InterPro" id="IPR033443">
    <property type="entry name" value="PROP1-like_PPR_dom"/>
</dbReference>
<gene>
    <name evidence="5" type="ORF">DBRI00130_LOCUS20826</name>
</gene>
<protein>
    <recommendedName>
        <fullName evidence="4">PROP1-like PPR domain-containing protein</fullName>
    </recommendedName>
</protein>
<feature type="compositionally biased region" description="Basic residues" evidence="3">
    <location>
        <begin position="130"/>
        <end position="140"/>
    </location>
</feature>
<evidence type="ECO:0000256" key="1">
    <source>
        <dbReference type="ARBA" id="ARBA00022737"/>
    </source>
</evidence>